<dbReference type="EMBL" id="EF568108">
    <property type="protein sequence ID" value="ABQ08906.1"/>
    <property type="molecule type" value="Genomic_DNA"/>
</dbReference>
<dbReference type="GeneID" id="5950967"/>
<organism evidence="1 2">
    <name type="scientific">Glossina hytrovirus (isolate Glossina pallidipes/Ethiopia/Seibersdorf/-)</name>
    <name type="common">GHV</name>
    <dbReference type="NCBI Taxonomy" id="379529"/>
    <lineage>
        <taxon>Viruses</taxon>
        <taxon>Viruses incertae sedis</taxon>
        <taxon>Naldaviricetes</taxon>
        <taxon>Lefavirales</taxon>
        <taxon>Hytrosaviridae</taxon>
        <taxon>Glossinavirus</taxon>
        <taxon>Glossinavirus glopallidipedis</taxon>
    </lineage>
</organism>
<sequence>MEDSRKYFNYLRNSDLTVKCYYCGIAIRVNKYNKHLAVTHSVDTDTLCIWCLNKWKKETPRNNHYRHMLKCFLDLNEIKKQLQYKLFLSCTQCDEYRTSAFKVQINETSVETNWDLVYKFMPQKSKNWINFNKLIGTMGFDVRWPTVFLEMPSVLWYYLSIKYNNWDHVAGVLNNSNICVLPHWCLCNKDNRGMRCKHLILIVLQQHKKTFFKNMHMMKIQFNYSCITIISEFFNAIQHISEKNAKCDGKAISKMPSVDKCTTHYYINAPVPPHFTLLCAGLFPNSQYTIATLLTPAWNIENLYNIINNQILYCDLLNIPKHTLPYENILTQQQLHSTSQPLSEDIVYLYDCDNKLIYFKISNISVCTTSIDTFNKLQDEENGGIVALYNGYYKFSSSEYGLAHLIAKMSKTIFNLKKQ</sequence>
<evidence type="ECO:0000313" key="2">
    <source>
        <dbReference type="Proteomes" id="UP000011301"/>
    </source>
</evidence>
<dbReference type="KEGG" id="vg:5950967"/>
<protein>
    <submittedName>
        <fullName evidence="1">Uncharacterized protein</fullName>
    </submittedName>
</protein>
<dbReference type="Proteomes" id="UP000011301">
    <property type="component" value="Segment"/>
</dbReference>
<keyword evidence="2" id="KW-1185">Reference proteome</keyword>
<proteinExistence type="predicted"/>
<dbReference type="OrthoDB" id="37283at10239"/>
<evidence type="ECO:0000313" key="1">
    <source>
        <dbReference type="EMBL" id="ABQ08906.1"/>
    </source>
</evidence>
<dbReference type="RefSeq" id="YP_001687081.1">
    <property type="nucleotide sequence ID" value="NC_010356.1"/>
</dbReference>
<reference evidence="1 2" key="1">
    <citation type="journal article" date="2007" name="J. Virol. Methods">
        <title>Development of a non-destructive PCR method for detection of the salivary gland hypertrophy virus (SGHV) in tsetse flies.</title>
        <authorList>
            <person name="Abd-Alla A."/>
            <person name="Bossin H."/>
            <person name="Cousserans F."/>
            <person name="Parker A."/>
            <person name="Bergoin M."/>
            <person name="Robinson A."/>
        </authorList>
    </citation>
    <scope>NUCLEOTIDE SEQUENCE [LARGE SCALE GENOMIC DNA]</scope>
    <source>
        <strain evidence="2">Isolate Glossina pallidipes/Ethiopia/Seibersdorf/-</strain>
    </source>
</reference>
<reference evidence="1 2" key="2">
    <citation type="journal article" date="2008" name="J. Virol.">
        <title>Genome analysis of a Glossina pallidipes salivary gland hypertrophy virus reveals a novel, large, double-stranded circular DNA virus.</title>
        <authorList>
            <person name="Abd-Alla A.M."/>
            <person name="Cousserans F."/>
            <person name="Parker A.G."/>
            <person name="Jehle J.A."/>
            <person name="Parker N.J."/>
            <person name="Vlak J.M."/>
            <person name="Robinson A.S."/>
            <person name="Bergoin M."/>
        </authorList>
    </citation>
    <scope>NUCLEOTIDE SEQUENCE [LARGE SCALE GENOMIC DNA]</scope>
    <source>
        <strain evidence="2">Isolate Glossina pallidipes/Ethiopia/Seibersdorf/-</strain>
    </source>
</reference>
<name>B0YLT7_GHVS</name>
<gene>
    <name evidence="1" type="ORF">SGHV133</name>
</gene>
<accession>B0YLT7</accession>
<organismHost>
    <name type="scientific">Glossina</name>
    <name type="common">tsetse flies</name>
    <dbReference type="NCBI Taxonomy" id="7393"/>
</organismHost>